<evidence type="ECO:0000256" key="1">
    <source>
        <dbReference type="SAM" id="Phobius"/>
    </source>
</evidence>
<proteinExistence type="predicted"/>
<name>A0A9N8RSY4_9BURK</name>
<dbReference type="RefSeq" id="WP_228874446.1">
    <property type="nucleotide sequence ID" value="NZ_CAJQYZ010000001.1"/>
</dbReference>
<dbReference type="AlphaFoldDB" id="A0A9N8RSY4"/>
<keyword evidence="1" id="KW-1133">Transmembrane helix</keyword>
<feature type="transmembrane region" description="Helical" evidence="1">
    <location>
        <begin position="54"/>
        <end position="72"/>
    </location>
</feature>
<protein>
    <submittedName>
        <fullName evidence="2">Uncharacterized protein</fullName>
    </submittedName>
</protein>
<comment type="caution">
    <text evidence="2">The sequence shown here is derived from an EMBL/GenBank/DDBJ whole genome shotgun (WGS) entry which is preliminary data.</text>
</comment>
<evidence type="ECO:0000313" key="3">
    <source>
        <dbReference type="Proteomes" id="UP000789704"/>
    </source>
</evidence>
<reference evidence="2" key="1">
    <citation type="submission" date="2021-04" db="EMBL/GenBank/DDBJ databases">
        <authorList>
            <person name="Vanwijnsberghe S."/>
        </authorList>
    </citation>
    <scope>NUCLEOTIDE SEQUENCE</scope>
    <source>
        <strain evidence="2">LMG 31841</strain>
    </source>
</reference>
<keyword evidence="3" id="KW-1185">Reference proteome</keyword>
<gene>
    <name evidence="2" type="ORF">LMG31841_00374</name>
</gene>
<feature type="transmembrane region" description="Helical" evidence="1">
    <location>
        <begin position="84"/>
        <end position="105"/>
    </location>
</feature>
<dbReference type="EMBL" id="CAJQZC010000001">
    <property type="protein sequence ID" value="CAG4887231.1"/>
    <property type="molecule type" value="Genomic_DNA"/>
</dbReference>
<sequence length="356" mass="38386">MQTGVDNEKIAGNRRFSDFPSRGSLLLAIAATGTTVCISVLAGWQRGDWLAERLLWCAISIVLVLCVHLLPALCRAAPPPVRCIAAGVWAVCAIAVSFSHVTFFLMSQLHAGERRAEAITLAAEHFPKIYPSGRTLTAISAEQATVRAAIGDIEAHRCARNCASVRANGVALTAKLDALNVEADETKRRERAEDRRIEQASHVTTLRDSARDDPVTARLAGCLGMTEGKVNLLLAFVFAAELEGVACLCWYLALRPGSTARIPVDEAADFSVTPVVTAGQSESHTLLANCHVTRDRSAVTASLVAHDREDRRDETSLQLTRDIAAGHLRATVADIRRHLGCSQARAAELRRQIGSL</sequence>
<organism evidence="2 3">
    <name type="scientific">Paraburkholderia saeva</name>
    <dbReference type="NCBI Taxonomy" id="2777537"/>
    <lineage>
        <taxon>Bacteria</taxon>
        <taxon>Pseudomonadati</taxon>
        <taxon>Pseudomonadota</taxon>
        <taxon>Betaproteobacteria</taxon>
        <taxon>Burkholderiales</taxon>
        <taxon>Burkholderiaceae</taxon>
        <taxon>Paraburkholderia</taxon>
    </lineage>
</organism>
<keyword evidence="1" id="KW-0472">Membrane</keyword>
<feature type="transmembrane region" description="Helical" evidence="1">
    <location>
        <begin position="23"/>
        <end position="42"/>
    </location>
</feature>
<dbReference type="Proteomes" id="UP000789704">
    <property type="component" value="Unassembled WGS sequence"/>
</dbReference>
<evidence type="ECO:0000313" key="2">
    <source>
        <dbReference type="EMBL" id="CAG4887231.1"/>
    </source>
</evidence>
<keyword evidence="1" id="KW-0812">Transmembrane</keyword>
<accession>A0A9N8RSY4</accession>